<organism evidence="11 12">
    <name type="scientific">Teratosphaeria destructans</name>
    <dbReference type="NCBI Taxonomy" id="418781"/>
    <lineage>
        <taxon>Eukaryota</taxon>
        <taxon>Fungi</taxon>
        <taxon>Dikarya</taxon>
        <taxon>Ascomycota</taxon>
        <taxon>Pezizomycotina</taxon>
        <taxon>Dothideomycetes</taxon>
        <taxon>Dothideomycetidae</taxon>
        <taxon>Mycosphaerellales</taxon>
        <taxon>Teratosphaeriaceae</taxon>
        <taxon>Teratosphaeria</taxon>
    </lineage>
</organism>
<keyword evidence="9" id="KW-0732">Signal</keyword>
<gene>
    <name evidence="11" type="ORF">Tdes44962_MAKER08668</name>
</gene>
<comment type="cofactor">
    <cofactor evidence="8">
        <name>Ca(2+)</name>
        <dbReference type="ChEBI" id="CHEBI:29108"/>
    </cofactor>
    <text evidence="8">Binds 1 Ca(2+) ion per subunit.</text>
</comment>
<dbReference type="PANTHER" id="PTHR14218">
    <property type="entry name" value="PROTEASE S8 TRIPEPTIDYL PEPTIDASE I CLN2"/>
    <property type="match status" value="1"/>
</dbReference>
<keyword evidence="6 8" id="KW-0106">Calcium</keyword>
<dbReference type="Pfam" id="PF09286">
    <property type="entry name" value="Pro-kuma_activ"/>
    <property type="match status" value="1"/>
</dbReference>
<dbReference type="InterPro" id="IPR015366">
    <property type="entry name" value="S53_propep"/>
</dbReference>
<comment type="subcellular location">
    <subcellularLocation>
        <location evidence="1">Secreted</location>
        <location evidence="1">Extracellular space</location>
    </subcellularLocation>
</comment>
<feature type="active site" description="Charge relay system" evidence="8">
    <location>
        <position position="315"/>
    </location>
</feature>
<evidence type="ECO:0000313" key="11">
    <source>
        <dbReference type="EMBL" id="KAH9834289.1"/>
    </source>
</evidence>
<feature type="binding site" evidence="8">
    <location>
        <position position="628"/>
    </location>
    <ligand>
        <name>Ca(2+)</name>
        <dbReference type="ChEBI" id="CHEBI:29108"/>
    </ligand>
</feature>
<dbReference type="InterPro" id="IPR036852">
    <property type="entry name" value="Peptidase_S8/S53_dom_sf"/>
</dbReference>
<dbReference type="GO" id="GO:0004252">
    <property type="term" value="F:serine-type endopeptidase activity"/>
    <property type="evidence" value="ECO:0007669"/>
    <property type="project" value="UniProtKB-UniRule"/>
</dbReference>
<reference evidence="11 12" key="1">
    <citation type="journal article" date="2018" name="IMA Fungus">
        <title>IMA Genome-F 10: Nine draft genome sequences of Claviceps purpurea s.lat., including C. arundinis, C. humidiphila, and C. cf. spartinae, pseudomolecules for the pitch canker pathogen Fusarium circinatum, draft genome of Davidsoniella eucalypti, Grosmannia galeiformis, Quambalaria eucalypti, and Teratosphaeria destructans.</title>
        <authorList>
            <person name="Wingfield B.D."/>
            <person name="Liu M."/>
            <person name="Nguyen H.D."/>
            <person name="Lane F.A."/>
            <person name="Morgan S.W."/>
            <person name="De Vos L."/>
            <person name="Wilken P.M."/>
            <person name="Duong T.A."/>
            <person name="Aylward J."/>
            <person name="Coetzee M.P."/>
            <person name="Dadej K."/>
            <person name="De Beer Z.W."/>
            <person name="Findlay W."/>
            <person name="Havenga M."/>
            <person name="Kolarik M."/>
            <person name="Menzies J.G."/>
            <person name="Naidoo K."/>
            <person name="Pochopski O."/>
            <person name="Shoukouhi P."/>
            <person name="Santana Q.C."/>
            <person name="Seifert K.A."/>
            <person name="Soal N."/>
            <person name="Steenkamp E.T."/>
            <person name="Tatham C.T."/>
            <person name="van der Nest M.A."/>
            <person name="Wingfield M.J."/>
        </authorList>
    </citation>
    <scope>NUCLEOTIDE SEQUENCE [LARGE SCALE GENOMIC DNA]</scope>
    <source>
        <strain evidence="11">CMW44962</strain>
    </source>
</reference>
<dbReference type="CDD" id="cd11377">
    <property type="entry name" value="Pro-peptidase_S53"/>
    <property type="match status" value="1"/>
</dbReference>
<evidence type="ECO:0000256" key="8">
    <source>
        <dbReference type="PROSITE-ProRule" id="PRU01032"/>
    </source>
</evidence>
<dbReference type="OrthoDB" id="409122at2759"/>
<keyword evidence="12" id="KW-1185">Reference proteome</keyword>
<protein>
    <submittedName>
        <fullName evidence="11">Tripeptidyl-peptidase sed1</fullName>
    </submittedName>
</protein>
<feature type="binding site" evidence="8">
    <location>
        <position position="647"/>
    </location>
    <ligand>
        <name>Ca(2+)</name>
        <dbReference type="ChEBI" id="CHEBI:29108"/>
    </ligand>
</feature>
<evidence type="ECO:0000256" key="2">
    <source>
        <dbReference type="ARBA" id="ARBA00022670"/>
    </source>
</evidence>
<name>A0A9W7SWF6_9PEZI</name>
<comment type="caution">
    <text evidence="11">The sequence shown here is derived from an EMBL/GenBank/DDBJ whole genome shotgun (WGS) entry which is preliminary data.</text>
</comment>
<evidence type="ECO:0000259" key="10">
    <source>
        <dbReference type="PROSITE" id="PS51695"/>
    </source>
</evidence>
<dbReference type="GO" id="GO:0005576">
    <property type="term" value="C:extracellular region"/>
    <property type="evidence" value="ECO:0007669"/>
    <property type="project" value="UniProtKB-SubCell"/>
</dbReference>
<feature type="active site" description="Charge relay system" evidence="8">
    <location>
        <position position="319"/>
    </location>
</feature>
<feature type="binding site" evidence="8">
    <location>
        <position position="629"/>
    </location>
    <ligand>
        <name>Ca(2+)</name>
        <dbReference type="ChEBI" id="CHEBI:29108"/>
    </ligand>
</feature>
<evidence type="ECO:0000256" key="5">
    <source>
        <dbReference type="ARBA" id="ARBA00022825"/>
    </source>
</evidence>
<keyword evidence="4 8" id="KW-0378">Hydrolase</keyword>
<dbReference type="Gene3D" id="3.40.50.200">
    <property type="entry name" value="Peptidase S8/S53 domain"/>
    <property type="match status" value="1"/>
</dbReference>
<evidence type="ECO:0000256" key="7">
    <source>
        <dbReference type="ARBA" id="ARBA00023145"/>
    </source>
</evidence>
<dbReference type="CDD" id="cd04056">
    <property type="entry name" value="Peptidases_S53"/>
    <property type="match status" value="1"/>
</dbReference>
<evidence type="ECO:0000256" key="6">
    <source>
        <dbReference type="ARBA" id="ARBA00022837"/>
    </source>
</evidence>
<dbReference type="GO" id="GO:0008240">
    <property type="term" value="F:tripeptidyl-peptidase activity"/>
    <property type="evidence" value="ECO:0007669"/>
    <property type="project" value="TreeGrafter"/>
</dbReference>
<evidence type="ECO:0000313" key="12">
    <source>
        <dbReference type="Proteomes" id="UP001138500"/>
    </source>
</evidence>
<dbReference type="SUPFAM" id="SSF52743">
    <property type="entry name" value="Subtilisin-like"/>
    <property type="match status" value="1"/>
</dbReference>
<reference evidence="11 12" key="2">
    <citation type="journal article" date="2021" name="Curr. Genet.">
        <title>Genetic response to nitrogen starvation in the aggressive Eucalyptus foliar pathogen Teratosphaeria destructans.</title>
        <authorList>
            <person name="Havenga M."/>
            <person name="Wingfield B.D."/>
            <person name="Wingfield M.J."/>
            <person name="Dreyer L.L."/>
            <person name="Roets F."/>
            <person name="Aylward J."/>
        </authorList>
    </citation>
    <scope>NUCLEOTIDE SEQUENCE [LARGE SCALE GENOMIC DNA]</scope>
    <source>
        <strain evidence="11">CMW44962</strain>
    </source>
</reference>
<feature type="signal peptide" evidence="9">
    <location>
        <begin position="1"/>
        <end position="18"/>
    </location>
</feature>
<accession>A0A9W7SWF6</accession>
<dbReference type="PROSITE" id="PS51695">
    <property type="entry name" value="SEDOLISIN"/>
    <property type="match status" value="1"/>
</dbReference>
<evidence type="ECO:0000256" key="1">
    <source>
        <dbReference type="ARBA" id="ARBA00004239"/>
    </source>
</evidence>
<evidence type="ECO:0000256" key="4">
    <source>
        <dbReference type="ARBA" id="ARBA00022801"/>
    </source>
</evidence>
<feature type="chain" id="PRO_5040847138" evidence="9">
    <location>
        <begin position="19"/>
        <end position="670"/>
    </location>
</feature>
<dbReference type="SMART" id="SM00944">
    <property type="entry name" value="Pro-kuma_activ"/>
    <property type="match status" value="1"/>
</dbReference>
<dbReference type="GO" id="GO:0046872">
    <property type="term" value="F:metal ion binding"/>
    <property type="evidence" value="ECO:0007669"/>
    <property type="project" value="UniProtKB-UniRule"/>
</dbReference>
<keyword evidence="7" id="KW-0865">Zymogen</keyword>
<proteinExistence type="predicted"/>
<dbReference type="InterPro" id="IPR050819">
    <property type="entry name" value="Tripeptidyl-peptidase_I"/>
</dbReference>
<feature type="active site" description="Charge relay system" evidence="8">
    <location>
        <position position="587"/>
    </location>
</feature>
<feature type="domain" description="Peptidase S53" evidence="10">
    <location>
        <begin position="242"/>
        <end position="669"/>
    </location>
</feature>
<evidence type="ECO:0000256" key="3">
    <source>
        <dbReference type="ARBA" id="ARBA00022723"/>
    </source>
</evidence>
<dbReference type="Proteomes" id="UP001138500">
    <property type="component" value="Unassembled WGS sequence"/>
</dbReference>
<dbReference type="PANTHER" id="PTHR14218:SF19">
    <property type="entry name" value="SERINE PROTEASE AORO, PUTATIVE (AFU_ORTHOLOGUE AFUA_6G10250)-RELATED"/>
    <property type="match status" value="1"/>
</dbReference>
<feature type="binding site" evidence="8">
    <location>
        <position position="649"/>
    </location>
    <ligand>
        <name>Ca(2+)</name>
        <dbReference type="ChEBI" id="CHEBI:29108"/>
    </ligand>
</feature>
<dbReference type="GO" id="GO:0006508">
    <property type="term" value="P:proteolysis"/>
    <property type="evidence" value="ECO:0007669"/>
    <property type="project" value="UniProtKB-KW"/>
</dbReference>
<dbReference type="SUPFAM" id="SSF54897">
    <property type="entry name" value="Protease propeptides/inhibitors"/>
    <property type="match status" value="1"/>
</dbReference>
<keyword evidence="5 8" id="KW-0720">Serine protease</keyword>
<evidence type="ECO:0000256" key="9">
    <source>
        <dbReference type="SAM" id="SignalP"/>
    </source>
</evidence>
<keyword evidence="3 8" id="KW-0479">Metal-binding</keyword>
<sequence>MKLVLSATLAALAASAHAVSTPSRYVSHEKRTTPLKQWVRRDAVPSDAVLPMRIGLRQRNLENGRGHALMEEVSHPESPRFGQWYSPEEIIEIFAPPTEAVDAVKAWIADAGIAAERVGHSVNKQWIQMDLQAHEAERLLKTKYQRYEHSKTGKTHVACDEYFLPEHISEHVDYVTPGLKLLAGGKASSGRELSAGKRSIEERGFRTKGNANFSSPIIKGPLPVSPEVLNATGFELAHCDQFITPPCIAEMYNISQATKAAPGGELGIFEEGDYYAAEDLIEFFATLAPNIPLTTRPKLEGIDGGFAPGLYAGGESDLDFQITYPIIYPQNSILFQTDDIFYATGLEGGGGFLNTFFDAIDGSYCTYSAYGETGDASIDPQYPDPILLGYEGQLQCGVYKPTNVISISYGEQEDDLPTNYQQRQCSEMMKLGMQGVSIVLASGDSGVAARSTDDGNADGCLGNGEVFNPDFPASCPYVLAAGATYLPPGASAKSDSEVAVTRFPSGGGFSNIYPRPSYQNAAVNTYLTEHTPAYKTYSTSGMNNPPESVTKGGLYNIAGRGYPDVSAVGDNVVIFLDGAPTLIGGTSAAAPVWGAILNRINEERIAAGKSTIGFVNPTLYANPGALHDITVGNNSGCGTAGFYAASGWDPVTGLGTPNYAALLDVFMALP</sequence>
<dbReference type="EMBL" id="RIBY02001002">
    <property type="protein sequence ID" value="KAH9834289.1"/>
    <property type="molecule type" value="Genomic_DNA"/>
</dbReference>
<dbReference type="InterPro" id="IPR030400">
    <property type="entry name" value="Sedolisin_dom"/>
</dbReference>
<keyword evidence="2 8" id="KW-0645">Protease</keyword>
<dbReference type="AlphaFoldDB" id="A0A9W7SWF6"/>